<feature type="non-terminal residue" evidence="1">
    <location>
        <position position="1"/>
    </location>
</feature>
<proteinExistence type="predicted"/>
<sequence length="213" mass="24575">VGRYVKIIDEKGVVEGVCSFIDTMMYVICCLQVNQEQVYSSYKKLYAYQFQAIMTLNEILVSCLSGIWFGKVDDWAVYIDSALPNELRNINQDVSTEEMYYLYEDLTYVLSYSIIRGYKVGIGIPLNTVLKDMNTYMLGLWVSAEHDFGQAMNLWSFNSFKHNLESSLSSVTGYFLVSVFLSNIHSHFYCNETCDWFHCDPPLLSQCLLLYIS</sequence>
<name>A0A3N4IRJ4_9PEZI</name>
<evidence type="ECO:0000313" key="2">
    <source>
        <dbReference type="Proteomes" id="UP000276215"/>
    </source>
</evidence>
<accession>A0A3N4IRJ4</accession>
<dbReference type="STRING" id="1336337.A0A3N4IRJ4"/>
<organism evidence="1 2">
    <name type="scientific">Choiromyces venosus 120613-1</name>
    <dbReference type="NCBI Taxonomy" id="1336337"/>
    <lineage>
        <taxon>Eukaryota</taxon>
        <taxon>Fungi</taxon>
        <taxon>Dikarya</taxon>
        <taxon>Ascomycota</taxon>
        <taxon>Pezizomycotina</taxon>
        <taxon>Pezizomycetes</taxon>
        <taxon>Pezizales</taxon>
        <taxon>Tuberaceae</taxon>
        <taxon>Choiromyces</taxon>
    </lineage>
</organism>
<dbReference type="OrthoDB" id="5289248at2759"/>
<evidence type="ECO:0000313" key="1">
    <source>
        <dbReference type="EMBL" id="RPA88793.1"/>
    </source>
</evidence>
<reference evidence="1 2" key="1">
    <citation type="journal article" date="2018" name="Nat. Ecol. Evol.">
        <title>Pezizomycetes genomes reveal the molecular basis of ectomycorrhizal truffle lifestyle.</title>
        <authorList>
            <person name="Murat C."/>
            <person name="Payen T."/>
            <person name="Noel B."/>
            <person name="Kuo A."/>
            <person name="Morin E."/>
            <person name="Chen J."/>
            <person name="Kohler A."/>
            <person name="Krizsan K."/>
            <person name="Balestrini R."/>
            <person name="Da Silva C."/>
            <person name="Montanini B."/>
            <person name="Hainaut M."/>
            <person name="Levati E."/>
            <person name="Barry K.W."/>
            <person name="Belfiori B."/>
            <person name="Cichocki N."/>
            <person name="Clum A."/>
            <person name="Dockter R.B."/>
            <person name="Fauchery L."/>
            <person name="Guy J."/>
            <person name="Iotti M."/>
            <person name="Le Tacon F."/>
            <person name="Lindquist E.A."/>
            <person name="Lipzen A."/>
            <person name="Malagnac F."/>
            <person name="Mello A."/>
            <person name="Molinier V."/>
            <person name="Miyauchi S."/>
            <person name="Poulain J."/>
            <person name="Riccioni C."/>
            <person name="Rubini A."/>
            <person name="Sitrit Y."/>
            <person name="Splivallo R."/>
            <person name="Traeger S."/>
            <person name="Wang M."/>
            <person name="Zifcakova L."/>
            <person name="Wipf D."/>
            <person name="Zambonelli A."/>
            <person name="Paolocci F."/>
            <person name="Nowrousian M."/>
            <person name="Ottonello S."/>
            <person name="Baldrian P."/>
            <person name="Spatafora J.W."/>
            <person name="Henrissat B."/>
            <person name="Nagy L.G."/>
            <person name="Aury J.M."/>
            <person name="Wincker P."/>
            <person name="Grigoriev I.V."/>
            <person name="Bonfante P."/>
            <person name="Martin F.M."/>
        </authorList>
    </citation>
    <scope>NUCLEOTIDE SEQUENCE [LARGE SCALE GENOMIC DNA]</scope>
    <source>
        <strain evidence="1 2">120613-1</strain>
    </source>
</reference>
<gene>
    <name evidence="1" type="ORF">L873DRAFT_1724672</name>
</gene>
<dbReference type="Proteomes" id="UP000276215">
    <property type="component" value="Unassembled WGS sequence"/>
</dbReference>
<keyword evidence="2" id="KW-1185">Reference proteome</keyword>
<dbReference type="EMBL" id="ML120672">
    <property type="protein sequence ID" value="RPA88793.1"/>
    <property type="molecule type" value="Genomic_DNA"/>
</dbReference>
<protein>
    <submittedName>
        <fullName evidence="1">Uncharacterized protein</fullName>
    </submittedName>
</protein>
<dbReference type="AlphaFoldDB" id="A0A3N4IRJ4"/>